<name>A0ABQ9I2S3_9NEOP</name>
<accession>A0ABQ9I2S3</accession>
<organism evidence="1 2">
    <name type="scientific">Dryococelus australis</name>
    <dbReference type="NCBI Taxonomy" id="614101"/>
    <lineage>
        <taxon>Eukaryota</taxon>
        <taxon>Metazoa</taxon>
        <taxon>Ecdysozoa</taxon>
        <taxon>Arthropoda</taxon>
        <taxon>Hexapoda</taxon>
        <taxon>Insecta</taxon>
        <taxon>Pterygota</taxon>
        <taxon>Neoptera</taxon>
        <taxon>Polyneoptera</taxon>
        <taxon>Phasmatodea</taxon>
        <taxon>Verophasmatodea</taxon>
        <taxon>Anareolatae</taxon>
        <taxon>Phasmatidae</taxon>
        <taxon>Eurycanthinae</taxon>
        <taxon>Dryococelus</taxon>
    </lineage>
</organism>
<keyword evidence="2" id="KW-1185">Reference proteome</keyword>
<reference evidence="1 2" key="1">
    <citation type="submission" date="2023-02" db="EMBL/GenBank/DDBJ databases">
        <title>LHISI_Scaffold_Assembly.</title>
        <authorList>
            <person name="Stuart O.P."/>
            <person name="Cleave R."/>
            <person name="Magrath M.J.L."/>
            <person name="Mikheyev A.S."/>
        </authorList>
    </citation>
    <scope>NUCLEOTIDE SEQUENCE [LARGE SCALE GENOMIC DNA]</scope>
    <source>
        <strain evidence="1">Daus_M_001</strain>
        <tissue evidence="1">Leg muscle</tissue>
    </source>
</reference>
<proteinExistence type="predicted"/>
<dbReference type="EMBL" id="JARBHB010000003">
    <property type="protein sequence ID" value="KAJ8890954.1"/>
    <property type="molecule type" value="Genomic_DNA"/>
</dbReference>
<comment type="caution">
    <text evidence="1">The sequence shown here is derived from an EMBL/GenBank/DDBJ whole genome shotgun (WGS) entry which is preliminary data.</text>
</comment>
<dbReference type="Proteomes" id="UP001159363">
    <property type="component" value="Chromosome 3"/>
</dbReference>
<evidence type="ECO:0000313" key="1">
    <source>
        <dbReference type="EMBL" id="KAJ8890954.1"/>
    </source>
</evidence>
<gene>
    <name evidence="1" type="ORF">PR048_010463</name>
</gene>
<evidence type="ECO:0008006" key="3">
    <source>
        <dbReference type="Google" id="ProtNLM"/>
    </source>
</evidence>
<protein>
    <recommendedName>
        <fullName evidence="3">DDE-1 domain-containing protein</fullName>
    </recommendedName>
</protein>
<evidence type="ECO:0000313" key="2">
    <source>
        <dbReference type="Proteomes" id="UP001159363"/>
    </source>
</evidence>
<sequence>MQWTRFLISAVHVTHGGNVTPAIQLDLSALSLQKSMGIELLPENMNSRTHDYLRRGFKGPKRGKFSQLKAEVLSTSYVTMANSFKANLCQTKNSRLIMKKKVTKLQLFALRARQQTAYLLSQRGNADQTPVYFDMPRNSTIIEKGMQSVPLKTTGCENLQCTIILAITADGRKLPPYVIFKRKKHAKGCTLLKQPAMLLLDSFRGHLHEYLQCCLREKQVLQQLDFCTKKTFKDLTRSFYERFASNKDDETPTGKLKQHLHPAHLYVGTA</sequence>